<dbReference type="AlphaFoldDB" id="A0A559J033"/>
<dbReference type="InterPro" id="IPR050769">
    <property type="entry name" value="NAT_camello-type"/>
</dbReference>
<gene>
    <name evidence="3" type="ORF">FPZ44_09235</name>
</gene>
<proteinExistence type="predicted"/>
<dbReference type="InterPro" id="IPR016181">
    <property type="entry name" value="Acyl_CoA_acyltransferase"/>
</dbReference>
<sequence>MVTIRKSHPKDAKKASKLMFDAMDWLGNLFQFNSLKSTRLIEKLYLKPNTRFSHEHTHVVEIDGEVAGILTTAAGSKLDRFNLSAALNSVSFLGFKTIKNVLKHAGPLLKTKEALADEYYITTLSVDSKFRGKGIGTKLLDLAEQLAIDNGYLKCSLTVDASNEKARRLYNQLGYVEQHQYKLMHYTFVRMVKPL</sequence>
<dbReference type="CDD" id="cd04301">
    <property type="entry name" value="NAT_SF"/>
    <property type="match status" value="1"/>
</dbReference>
<reference evidence="3 4" key="1">
    <citation type="submission" date="2019-07" db="EMBL/GenBank/DDBJ databases">
        <authorList>
            <person name="Kim J."/>
        </authorList>
    </citation>
    <scope>NUCLEOTIDE SEQUENCE [LARGE SCALE GENOMIC DNA]</scope>
    <source>
        <strain evidence="3 4">N4</strain>
    </source>
</reference>
<evidence type="ECO:0000313" key="4">
    <source>
        <dbReference type="Proteomes" id="UP000318102"/>
    </source>
</evidence>
<organism evidence="3 4">
    <name type="scientific">Paenibacillus agilis</name>
    <dbReference type="NCBI Taxonomy" id="3020863"/>
    <lineage>
        <taxon>Bacteria</taxon>
        <taxon>Bacillati</taxon>
        <taxon>Bacillota</taxon>
        <taxon>Bacilli</taxon>
        <taxon>Bacillales</taxon>
        <taxon>Paenibacillaceae</taxon>
        <taxon>Paenibacillus</taxon>
    </lineage>
</organism>
<comment type="caution">
    <text evidence="3">The sequence shown here is derived from an EMBL/GenBank/DDBJ whole genome shotgun (WGS) entry which is preliminary data.</text>
</comment>
<dbReference type="SUPFAM" id="SSF55729">
    <property type="entry name" value="Acyl-CoA N-acyltransferases (Nat)"/>
    <property type="match status" value="1"/>
</dbReference>
<dbReference type="PANTHER" id="PTHR13947">
    <property type="entry name" value="GNAT FAMILY N-ACETYLTRANSFERASE"/>
    <property type="match status" value="1"/>
</dbReference>
<feature type="domain" description="N-acetyltransferase" evidence="2">
    <location>
        <begin position="2"/>
        <end position="195"/>
    </location>
</feature>
<accession>A0A559J033</accession>
<evidence type="ECO:0000256" key="1">
    <source>
        <dbReference type="ARBA" id="ARBA00022679"/>
    </source>
</evidence>
<dbReference type="PANTHER" id="PTHR13947:SF37">
    <property type="entry name" value="LD18367P"/>
    <property type="match status" value="1"/>
</dbReference>
<dbReference type="Pfam" id="PF00583">
    <property type="entry name" value="Acetyltransf_1"/>
    <property type="match status" value="1"/>
</dbReference>
<dbReference type="OrthoDB" id="2638380at2"/>
<dbReference type="Gene3D" id="3.40.630.30">
    <property type="match status" value="1"/>
</dbReference>
<keyword evidence="1" id="KW-0808">Transferase</keyword>
<evidence type="ECO:0000259" key="2">
    <source>
        <dbReference type="PROSITE" id="PS51186"/>
    </source>
</evidence>
<name>A0A559J033_9BACL</name>
<dbReference type="RefSeq" id="WP_144989494.1">
    <property type="nucleotide sequence ID" value="NZ_VNJK01000001.1"/>
</dbReference>
<dbReference type="Proteomes" id="UP000318102">
    <property type="component" value="Unassembled WGS sequence"/>
</dbReference>
<keyword evidence="4" id="KW-1185">Reference proteome</keyword>
<dbReference type="PROSITE" id="PS51186">
    <property type="entry name" value="GNAT"/>
    <property type="match status" value="1"/>
</dbReference>
<evidence type="ECO:0000313" key="3">
    <source>
        <dbReference type="EMBL" id="TVX93223.1"/>
    </source>
</evidence>
<protein>
    <submittedName>
        <fullName evidence="3">GNAT family N-acetyltransferase</fullName>
    </submittedName>
</protein>
<dbReference type="GO" id="GO:0008080">
    <property type="term" value="F:N-acetyltransferase activity"/>
    <property type="evidence" value="ECO:0007669"/>
    <property type="project" value="InterPro"/>
</dbReference>
<dbReference type="InterPro" id="IPR000182">
    <property type="entry name" value="GNAT_dom"/>
</dbReference>
<dbReference type="EMBL" id="VNJK01000001">
    <property type="protein sequence ID" value="TVX93223.1"/>
    <property type="molecule type" value="Genomic_DNA"/>
</dbReference>